<dbReference type="RefSeq" id="WP_014384214.1">
    <property type="nucleotide sequence ID" value="NC_016948.1"/>
</dbReference>
<reference evidence="1 2" key="1">
    <citation type="journal article" date="2019" name="Emerg. Microbes Infect.">
        <title>Comprehensive subspecies identification of 175 nontuberculous mycobacteria species based on 7547 genomic profiles.</title>
        <authorList>
            <person name="Matsumoto Y."/>
            <person name="Kinjo T."/>
            <person name="Motooka D."/>
            <person name="Nabeya D."/>
            <person name="Jung N."/>
            <person name="Uechi K."/>
            <person name="Horii T."/>
            <person name="Iida T."/>
            <person name="Fujita J."/>
            <person name="Nakamura S."/>
        </authorList>
    </citation>
    <scope>NUCLEOTIDE SEQUENCE [LARGE SCALE GENOMIC DNA]</scope>
    <source>
        <strain evidence="1 2">JCM 30622</strain>
    </source>
</reference>
<sequence length="97" mass="10643">MTGNADQWADDGDDGDFRLALPGVRESLIGAEADSRAGRAFSEDHIRAHYGLLPRDADQDELRLRCTAHGNWMSDHPDAVAAAEEWADGNLNELDHT</sequence>
<dbReference type="GeneID" id="45453894"/>
<dbReference type="Proteomes" id="UP000466578">
    <property type="component" value="Chromosome"/>
</dbReference>
<evidence type="ECO:0000313" key="2">
    <source>
        <dbReference type="Proteomes" id="UP000466578"/>
    </source>
</evidence>
<proteinExistence type="predicted"/>
<accession>A0ABM7KAW4</accession>
<protein>
    <submittedName>
        <fullName evidence="1">Uncharacterized protein</fullName>
    </submittedName>
</protein>
<name>A0ABM7KAW4_9MYCO</name>
<evidence type="ECO:0000313" key="1">
    <source>
        <dbReference type="EMBL" id="BBY71313.1"/>
    </source>
</evidence>
<keyword evidence="2" id="KW-1185">Reference proteome</keyword>
<dbReference type="EMBL" id="AP022597">
    <property type="protein sequence ID" value="BBY71313.1"/>
    <property type="molecule type" value="Genomic_DNA"/>
</dbReference>
<dbReference type="Gene3D" id="1.10.1220.170">
    <property type="match status" value="1"/>
</dbReference>
<organism evidence="1 2">
    <name type="scientific">Mycobacterium paraintracellulare</name>
    <dbReference type="NCBI Taxonomy" id="1138383"/>
    <lineage>
        <taxon>Bacteria</taxon>
        <taxon>Bacillati</taxon>
        <taxon>Actinomycetota</taxon>
        <taxon>Actinomycetes</taxon>
        <taxon>Mycobacteriales</taxon>
        <taxon>Mycobacteriaceae</taxon>
        <taxon>Mycobacterium</taxon>
        <taxon>Mycobacterium avium complex (MAC)</taxon>
    </lineage>
</organism>
<gene>
    <name evidence="1" type="ORF">MPRI_35000</name>
</gene>